<dbReference type="Pfam" id="PF03133">
    <property type="entry name" value="TTL"/>
    <property type="match status" value="1"/>
</dbReference>
<keyword evidence="1" id="KW-0436">Ligase</keyword>
<evidence type="ECO:0000256" key="2">
    <source>
        <dbReference type="ARBA" id="ARBA00022741"/>
    </source>
</evidence>
<dbReference type="KEGG" id="btab:109038658"/>
<dbReference type="AlphaFoldDB" id="A0A9P0ACF0"/>
<evidence type="ECO:0000313" key="4">
    <source>
        <dbReference type="EMBL" id="CAH0389620.1"/>
    </source>
</evidence>
<evidence type="ECO:0000256" key="1">
    <source>
        <dbReference type="ARBA" id="ARBA00022598"/>
    </source>
</evidence>
<evidence type="ECO:0008006" key="6">
    <source>
        <dbReference type="Google" id="ProtNLM"/>
    </source>
</evidence>
<accession>A0A9P0ACF0</accession>
<protein>
    <recommendedName>
        <fullName evidence="6">Tubulin polyglutamylase TTLL4</fullName>
    </recommendedName>
</protein>
<dbReference type="PROSITE" id="PS51221">
    <property type="entry name" value="TTL"/>
    <property type="match status" value="1"/>
</dbReference>
<dbReference type="Gene3D" id="3.30.470.20">
    <property type="entry name" value="ATP-grasp fold, B domain"/>
    <property type="match status" value="1"/>
</dbReference>
<keyword evidence="3" id="KW-0067">ATP-binding</keyword>
<dbReference type="GO" id="GO:0070740">
    <property type="term" value="F:tubulin-glutamic acid ligase activity"/>
    <property type="evidence" value="ECO:0007669"/>
    <property type="project" value="TreeGrafter"/>
</dbReference>
<name>A0A9P0ACF0_BEMTA</name>
<keyword evidence="2" id="KW-0547">Nucleotide-binding</keyword>
<dbReference type="GO" id="GO:0015631">
    <property type="term" value="F:tubulin binding"/>
    <property type="evidence" value="ECO:0007669"/>
    <property type="project" value="TreeGrafter"/>
</dbReference>
<dbReference type="GO" id="GO:0000226">
    <property type="term" value="P:microtubule cytoskeleton organization"/>
    <property type="evidence" value="ECO:0007669"/>
    <property type="project" value="TreeGrafter"/>
</dbReference>
<dbReference type="InterPro" id="IPR004344">
    <property type="entry name" value="TTL/TTLL_fam"/>
</dbReference>
<dbReference type="GO" id="GO:0005524">
    <property type="term" value="F:ATP binding"/>
    <property type="evidence" value="ECO:0007669"/>
    <property type="project" value="UniProtKB-KW"/>
</dbReference>
<dbReference type="SUPFAM" id="SSF56059">
    <property type="entry name" value="Glutathione synthetase ATP-binding domain-like"/>
    <property type="match status" value="1"/>
</dbReference>
<keyword evidence="5" id="KW-1185">Reference proteome</keyword>
<proteinExistence type="predicted"/>
<evidence type="ECO:0000256" key="3">
    <source>
        <dbReference type="ARBA" id="ARBA00022840"/>
    </source>
</evidence>
<reference evidence="4" key="1">
    <citation type="submission" date="2021-12" db="EMBL/GenBank/DDBJ databases">
        <authorList>
            <person name="King R."/>
        </authorList>
    </citation>
    <scope>NUCLEOTIDE SEQUENCE</scope>
</reference>
<dbReference type="GO" id="GO:0036064">
    <property type="term" value="C:ciliary basal body"/>
    <property type="evidence" value="ECO:0007669"/>
    <property type="project" value="TreeGrafter"/>
</dbReference>
<gene>
    <name evidence="4" type="ORF">BEMITA_LOCUS8431</name>
</gene>
<dbReference type="Proteomes" id="UP001152759">
    <property type="component" value="Chromosome 5"/>
</dbReference>
<dbReference type="EMBL" id="OU963866">
    <property type="protein sequence ID" value="CAH0389620.1"/>
    <property type="molecule type" value="Genomic_DNA"/>
</dbReference>
<dbReference type="PANTHER" id="PTHR12241">
    <property type="entry name" value="TUBULIN POLYGLUTAMYLASE"/>
    <property type="match status" value="1"/>
</dbReference>
<evidence type="ECO:0000313" key="5">
    <source>
        <dbReference type="Proteomes" id="UP001152759"/>
    </source>
</evidence>
<dbReference type="PANTHER" id="PTHR12241:SF162">
    <property type="entry name" value="TUBULIN MONOGLUTAMYLASE TTLL4"/>
    <property type="match status" value="1"/>
</dbReference>
<organism evidence="4 5">
    <name type="scientific">Bemisia tabaci</name>
    <name type="common">Sweetpotato whitefly</name>
    <name type="synonym">Aleurodes tabaci</name>
    <dbReference type="NCBI Taxonomy" id="7038"/>
    <lineage>
        <taxon>Eukaryota</taxon>
        <taxon>Metazoa</taxon>
        <taxon>Ecdysozoa</taxon>
        <taxon>Arthropoda</taxon>
        <taxon>Hexapoda</taxon>
        <taxon>Insecta</taxon>
        <taxon>Pterygota</taxon>
        <taxon>Neoptera</taxon>
        <taxon>Paraneoptera</taxon>
        <taxon>Hemiptera</taxon>
        <taxon>Sternorrhyncha</taxon>
        <taxon>Aleyrodoidea</taxon>
        <taxon>Aleyrodidae</taxon>
        <taxon>Aleyrodinae</taxon>
        <taxon>Bemisia</taxon>
    </lineage>
</organism>
<sequence length="1068" mass="121508">MASSPKVTPSVALCTNVAPDINKNLYCNLKLPYRLDNKTEKEPELSKSPSSNRYSTLKYEYLNRNHGRRRSKSEGVDLDCLPPQLNTNSNCAKESKHVDRFQWKHLISMDEFNHIPNNRSVDVGRLITSRNDEPHPFLTISLKRLKETSNSNQACSKKSYINTWNQEEMRETRSASRNRALKNVCNGSAILPDKATSHLHQKNHIYDEILLRDMKIEERYRKEMEVLRCKLHELQGVDAKRMRKQNESDIFVSVSSLASANIANAPSESKRFGNISSASHRSRAVLPAYPNNECMPNCSLREEGQHKGRPIQEEEISNGNALMMCFEDDSRAPLSSSKLPIPNTLYPLDDMGSDGFQSSIVSNISANCSKKSKSCTREFQWTPLERQCKSTKFEEFSSPSTDSGSQISACDEAEMQSISAHVKINRLEHGGKNLIIASESASSSDISVTQAVNATCSSSSGLMLNGNEPMSQPHPALRGSLFTHVPPYIKFSSHNVKGPDLPPNVQKLLKWKLSTITPVIVRYTILNSGFKLVRKSNEWTGTWGKHMKSVCFKTLKDYQKLNHFPGSFQIGRKDRLWKNFSRLMNKFGKKEFGFSPKTYVLPQDTKLLRSAWERHCGKEKWIIKPPASARGTGIKVINKWGHIPRKVPLVVQKYIDKPYLINSTKFDLRLYVLVTSVNPLKAYMYDNGLVRFASVKYSSDAATLNERYMHLTNYSINKESCQYTQNQDADSCEGHKWTLKTLWSYLEREHKVDVSTLWASLVDVVIKTLICGESSIHQLTQANLPSRYCSYELFGIDILFDQVLKPWLLEVNISPSLHSSSPLDLAVKGPLVKDLMNIVGFQIPPKLSGTSLAEVKKALGIKSSLCHDKRLFTTLISNAEREKQMAFTQMESREDYLDSILEDLTPDDVRHLVLYEDELTQLGSFQKVFPTPTTYEYHNFFEAPRYYNKLFDAWEVRYHKNRSLGVELLESKCKLKIHLDVSQINFNTTKGQGKRKKLGLVRNFNILWKSQGRIPRNFIFKTKISGEARKKIVSCTQSNQVQDQVKSEQNSEDKKETLDGSKAVIVNG</sequence>